<feature type="active site" description="Nucleophile" evidence="4">
    <location>
        <position position="46"/>
    </location>
</feature>
<evidence type="ECO:0000313" key="6">
    <source>
        <dbReference type="EMBL" id="SET37741.1"/>
    </source>
</evidence>
<dbReference type="Pfam" id="PF01734">
    <property type="entry name" value="Patatin"/>
    <property type="match status" value="1"/>
</dbReference>
<dbReference type="STRING" id="460384.SAMN05216313_105151"/>
<reference evidence="7" key="1">
    <citation type="submission" date="2016-10" db="EMBL/GenBank/DDBJ databases">
        <authorList>
            <person name="Varghese N."/>
            <person name="Submissions S."/>
        </authorList>
    </citation>
    <scope>NUCLEOTIDE SEQUENCE [LARGE SCALE GENOMIC DNA]</scope>
    <source>
        <strain evidence="7">NLAE-zl-G277</strain>
    </source>
</reference>
<dbReference type="Proteomes" id="UP000198508">
    <property type="component" value="Unassembled WGS sequence"/>
</dbReference>
<feature type="domain" description="PNPLA" evidence="5">
    <location>
        <begin position="13"/>
        <end position="198"/>
    </location>
</feature>
<dbReference type="PROSITE" id="PS51635">
    <property type="entry name" value="PNPLA"/>
    <property type="match status" value="1"/>
</dbReference>
<evidence type="ECO:0000256" key="2">
    <source>
        <dbReference type="ARBA" id="ARBA00022963"/>
    </source>
</evidence>
<feature type="short sequence motif" description="GXSXG" evidence="4">
    <location>
        <begin position="44"/>
        <end position="48"/>
    </location>
</feature>
<dbReference type="RefSeq" id="WP_092361790.1">
    <property type="nucleotide sequence ID" value="NZ_CABJCG010000004.1"/>
</dbReference>
<dbReference type="EMBL" id="FOIM01000005">
    <property type="protein sequence ID" value="SET37741.1"/>
    <property type="molecule type" value="Genomic_DNA"/>
</dbReference>
<dbReference type="GO" id="GO:0016042">
    <property type="term" value="P:lipid catabolic process"/>
    <property type="evidence" value="ECO:0007669"/>
    <property type="project" value="UniProtKB-UniRule"/>
</dbReference>
<accession>A0A1I0DYI4</accession>
<feature type="short sequence motif" description="DGA/G" evidence="4">
    <location>
        <begin position="185"/>
        <end position="187"/>
    </location>
</feature>
<protein>
    <submittedName>
        <fullName evidence="6">NTE family protein</fullName>
    </submittedName>
</protein>
<keyword evidence="2 4" id="KW-0442">Lipid degradation</keyword>
<evidence type="ECO:0000259" key="5">
    <source>
        <dbReference type="PROSITE" id="PS51635"/>
    </source>
</evidence>
<dbReference type="InterPro" id="IPR002641">
    <property type="entry name" value="PNPLA_dom"/>
</dbReference>
<keyword evidence="7" id="KW-1185">Reference proteome</keyword>
<evidence type="ECO:0000256" key="1">
    <source>
        <dbReference type="ARBA" id="ARBA00022801"/>
    </source>
</evidence>
<evidence type="ECO:0000313" key="7">
    <source>
        <dbReference type="Proteomes" id="UP000198508"/>
    </source>
</evidence>
<organism evidence="6 7">
    <name type="scientific">Enterocloster lavalensis</name>
    <dbReference type="NCBI Taxonomy" id="460384"/>
    <lineage>
        <taxon>Bacteria</taxon>
        <taxon>Bacillati</taxon>
        <taxon>Bacillota</taxon>
        <taxon>Clostridia</taxon>
        <taxon>Lachnospirales</taxon>
        <taxon>Lachnospiraceae</taxon>
        <taxon>Enterocloster</taxon>
    </lineage>
</organism>
<name>A0A1I0DYI4_9FIRM</name>
<dbReference type="PANTHER" id="PTHR14226:SF57">
    <property type="entry name" value="BLR7027 PROTEIN"/>
    <property type="match status" value="1"/>
</dbReference>
<evidence type="ECO:0000256" key="4">
    <source>
        <dbReference type="PROSITE-ProRule" id="PRU01161"/>
    </source>
</evidence>
<gene>
    <name evidence="6" type="ORF">SAMN05216313_105151</name>
</gene>
<feature type="active site" description="Proton acceptor" evidence="4">
    <location>
        <position position="185"/>
    </location>
</feature>
<dbReference type="GeneID" id="93276491"/>
<proteinExistence type="predicted"/>
<dbReference type="InterPro" id="IPR050301">
    <property type="entry name" value="NTE"/>
</dbReference>
<keyword evidence="3 4" id="KW-0443">Lipid metabolism</keyword>
<feature type="short sequence motif" description="GXGXXG" evidence="4">
    <location>
        <begin position="17"/>
        <end position="22"/>
    </location>
</feature>
<dbReference type="CDD" id="cd07209">
    <property type="entry name" value="Pat_hypo_Ecoli_Z1214_like"/>
    <property type="match status" value="1"/>
</dbReference>
<dbReference type="AlphaFoldDB" id="A0A1I0DYI4"/>
<dbReference type="GO" id="GO:0016787">
    <property type="term" value="F:hydrolase activity"/>
    <property type="evidence" value="ECO:0007669"/>
    <property type="project" value="UniProtKB-UniRule"/>
</dbReference>
<sequence>MELQLDLNKEYGIVLEGGGAKGAYQVGAWKALKEAGIRIKGVAGTSVGALNGALICMDDFSKAERIWENISYSRVMDVDEALMERIRNFSLKNLPDLIAGGTRLLKDRGFDIAPLMGLIGDMVDEERIRSSPRDLYVVTYSVSDRQPLVVNVKETPEGEIGDMLMASAYLIGFRPERLGGKLYMDGGGVNNVPVDVLMDKGYKDIIVVRIYGLGVDTERRLKVPEDVNLHHICPRQDLGGILEFDRRRAKRNMVLGYFDAKRMLYGLAGRGYYIDAPSGEPYYFDKMMSELPQLLAYLRPEMEEEISRFPNGYRYYTETLLPQMAREMKLKEGWDYKELYLSLLEELARQYRISRFKVYQVEELLRIIHRKAGKKVLKGI</sequence>
<evidence type="ECO:0000256" key="3">
    <source>
        <dbReference type="ARBA" id="ARBA00023098"/>
    </source>
</evidence>
<dbReference type="Gene3D" id="3.40.1090.10">
    <property type="entry name" value="Cytosolic phospholipase A2 catalytic domain"/>
    <property type="match status" value="2"/>
</dbReference>
<dbReference type="SUPFAM" id="SSF52151">
    <property type="entry name" value="FabD/lysophospholipase-like"/>
    <property type="match status" value="1"/>
</dbReference>
<keyword evidence="1 4" id="KW-0378">Hydrolase</keyword>
<dbReference type="PANTHER" id="PTHR14226">
    <property type="entry name" value="NEUROPATHY TARGET ESTERASE/SWISS CHEESE D.MELANOGASTER"/>
    <property type="match status" value="1"/>
</dbReference>
<dbReference type="InterPro" id="IPR016035">
    <property type="entry name" value="Acyl_Trfase/lysoPLipase"/>
</dbReference>